<sequence length="1536" mass="173245">MLSLHCCIIILTLQTKLFILFSFMLCLKTNFINYGIHLLHAECFGSSSSSSSSSSSLSSISLLRTDRSKLNVYTVDFMLPDELSQGHFIGNIPKNIPNFPFYNILNSSVSTTLVDSSGFLLQLFRVTDNGDFYTQTLIDRDSQDHLCGPLNCCHLIICNLTVDVLFFHPITESITVHVNLQIHDANDNSPHFTQQTFSLWIPEDNRLKYTDLDIQNMHKIIYGLPLATDIDSAPNGVVQYRIHGSLPVISTFQVYSNLSIEKLGLLIKPGVFLDYDNVNQRIFKLTIEAVDGGHPARTGRMLVLVHITDVNDNIPVFKKSRDSITLLENTMFDEPIYTVQATDIDSDDNGLIKYTLSLTNPNTLSSVMEKFTFHSTTGELYLRNVLDYETFQERQIDLLFIACDTGDPSLSSTAQLTIYLQDINDNPPQLIIQLNNTITENSEPGQLALRLMIRDKDEVSRDMVTCHSDHSNLHVPLKMSISDDKTMITVITNATIDYELTPRLYYTITCLDEASPKQMRQFNLTISIGDLNDNPPKFKSSTFAPKIGHYKILLSEAEPVNQLLLIVTAEDLDSGENGRVTYSLMEIDHNTEVPTVNALQYFKIDSQTGSIFLNKQLDYEQNDLLRFKVLAEDNPRPADGIRLSSVATVIVQILDVNDNGPKLISSDTLSITEHSPVGTDLGLLKFTDPDTGPGGQIAHITLINSFSLTKTDEKHSIQNKCNIFNEGIHYFKLTDNGHLLSIQSIDREECSIIYLPIYAIDRGLPNPITSTTTLTIHILDINDNIPIIGKPKLGETLIYQPIKLIDWDSLSFYQLTNKHDKILNYKLLNNTYLKQNINNKMSRKYIYSRVAFQLQANDLDAGENGRITYQQNTSCNGSKYFHLDEFSGEFRARFIDYQKLSTPELIESDARRGIYHLCVQLTDNGKPSLQTTTWFYVKVIDPIMPPSVHNIWPADSANDMDSLFSNFYNTTNSLWSTDYFDTSKSDAVRLPIDMNISNIVISLLLAIFAITIICTLTAAILWARTKRRFKRAHGKIVKSNCTNNTVSNDNNQNTNNTTKSKLSNKNNKQENNKTIKLSQISSRFKHKKLYHHTDTGSTINQIHNKNNYYGSCSSISSNYNSNDTSCNVKVDNLCKQLTTNTETVNTTTNNNVISSHNYDTNKTSSQTVVSCIKSPILYASVRHKNEFEKNTSKKRFSTGLFHRNKLTNINSDNNYVALNKIHYTSAYSEKPQHLPQEHKQVGENNTHIDSDNSYLLPCDLISICPKHNFTDSDDNNNHNHNNIENNNNNNNKNSFYTSDTSETPPTCCSLITVQSTSPQLKYSENDIFHQFHYGQETLSSQQHDQLYSLPCATHFVTIDPDNIELRSINTINSINEKKLNYPTNLLSESMMTCCSTIPIVSTLSRGCPTHGPHLILHHDEHSNFSSPTRIYAVSSVLESFGNFTTTITTSPTSTTTKILTDQTQTAYELRLEPILSDVTLTSTTSTTDDDGLDVENGDNEHRIDNTGTISWIPVSILTENFTTPIHHSDFICNENK</sequence>
<reference evidence="13" key="4">
    <citation type="journal article" date="2022" name="PLoS Pathog.">
        <title>Chromosome-level genome of Schistosoma haematobium underpins genome-wide explorations of molecular variation.</title>
        <authorList>
            <person name="Stroehlein A.J."/>
            <person name="Korhonen P.K."/>
            <person name="Lee V.V."/>
            <person name="Ralph S.A."/>
            <person name="Mentink-Kane M."/>
            <person name="You H."/>
            <person name="McManus D.P."/>
            <person name="Tchuente L.T."/>
            <person name="Stothard J.R."/>
            <person name="Kaur P."/>
            <person name="Dudchenko O."/>
            <person name="Aiden E.L."/>
            <person name="Yang B."/>
            <person name="Yang H."/>
            <person name="Emery A.M."/>
            <person name="Webster B.L."/>
            <person name="Brindley P.J."/>
            <person name="Rollinson D."/>
            <person name="Chang B.C.H."/>
            <person name="Gasser R.B."/>
            <person name="Young N.D."/>
        </authorList>
    </citation>
    <scope>NUCLEOTIDE SEQUENCE</scope>
</reference>
<protein>
    <submittedName>
        <fullName evidence="13">Calcium-dependent cell-adhesion protein</fullName>
    </submittedName>
</protein>
<keyword evidence="4" id="KW-0677">Repeat</keyword>
<dbReference type="FunFam" id="2.60.40.60:FF:000020">
    <property type="entry name" value="Dachsous cadherin-related 1b"/>
    <property type="match status" value="1"/>
</dbReference>
<evidence type="ECO:0000256" key="4">
    <source>
        <dbReference type="ARBA" id="ARBA00022737"/>
    </source>
</evidence>
<gene>
    <name evidence="13" type="primary">PCDHAC2_1</name>
    <name evidence="13" type="ORF">MS3_00001412</name>
</gene>
<evidence type="ECO:0000256" key="10">
    <source>
        <dbReference type="SAM" id="MobiDB-lite"/>
    </source>
</evidence>
<evidence type="ECO:0000256" key="3">
    <source>
        <dbReference type="ARBA" id="ARBA00022729"/>
    </source>
</evidence>
<evidence type="ECO:0000313" key="14">
    <source>
        <dbReference type="Proteomes" id="UP000471633"/>
    </source>
</evidence>
<accession>A0A922S696</accession>
<evidence type="ECO:0000256" key="6">
    <source>
        <dbReference type="ARBA" id="ARBA00022989"/>
    </source>
</evidence>
<dbReference type="KEGG" id="shx:MS3_00001412"/>
<reference evidence="13" key="3">
    <citation type="submission" date="2021-06" db="EMBL/GenBank/DDBJ databases">
        <title>Chromosome-level genome assembly for S. haematobium.</title>
        <authorList>
            <person name="Stroehlein A.J."/>
        </authorList>
    </citation>
    <scope>NUCLEOTIDE SEQUENCE</scope>
</reference>
<evidence type="ECO:0000256" key="9">
    <source>
        <dbReference type="PROSITE-ProRule" id="PRU00043"/>
    </source>
</evidence>
<dbReference type="EMBL" id="AMPZ03000001">
    <property type="protein sequence ID" value="KAH9595324.1"/>
    <property type="molecule type" value="Genomic_DNA"/>
</dbReference>
<feature type="domain" description="Cadherin" evidence="12">
    <location>
        <begin position="437"/>
        <end position="538"/>
    </location>
</feature>
<evidence type="ECO:0000256" key="5">
    <source>
        <dbReference type="ARBA" id="ARBA00022837"/>
    </source>
</evidence>
<keyword evidence="7 11" id="KW-0472">Membrane</keyword>
<feature type="domain" description="Cadherin" evidence="12">
    <location>
        <begin position="850"/>
        <end position="948"/>
    </location>
</feature>
<dbReference type="FunFam" id="2.60.40.60:FF:000104">
    <property type="entry name" value="cadherin-23 isoform X1"/>
    <property type="match status" value="1"/>
</dbReference>
<keyword evidence="8" id="KW-0325">Glycoprotein</keyword>
<dbReference type="CTD" id="24591767"/>
<keyword evidence="3" id="KW-0732">Signal</keyword>
<evidence type="ECO:0000256" key="1">
    <source>
        <dbReference type="ARBA" id="ARBA00004167"/>
    </source>
</evidence>
<feature type="region of interest" description="Disordered" evidence="10">
    <location>
        <begin position="1275"/>
        <end position="1300"/>
    </location>
</feature>
<dbReference type="InterPro" id="IPR002126">
    <property type="entry name" value="Cadherin-like_dom"/>
</dbReference>
<reference evidence="13" key="2">
    <citation type="journal article" date="2019" name="Gigascience">
        <title>High-quality Schistosoma haematobium genome achieved by single-molecule and long-range sequencing.</title>
        <authorList>
            <person name="Stroehlein A.J."/>
            <person name="Korhonen P.K."/>
            <person name="Chong T.M."/>
            <person name="Lim Y.L."/>
            <person name="Chan K.G."/>
            <person name="Webster B."/>
            <person name="Rollinson D."/>
            <person name="Brindley P.J."/>
            <person name="Gasser R.B."/>
            <person name="Young N.D."/>
        </authorList>
    </citation>
    <scope>NUCLEOTIDE SEQUENCE</scope>
</reference>
<proteinExistence type="predicted"/>
<feature type="domain" description="Cadherin" evidence="12">
    <location>
        <begin position="102"/>
        <end position="192"/>
    </location>
</feature>
<feature type="domain" description="Cadherin" evidence="12">
    <location>
        <begin position="227"/>
        <end position="317"/>
    </location>
</feature>
<feature type="domain" description="Cadherin" evidence="12">
    <location>
        <begin position="663"/>
        <end position="788"/>
    </location>
</feature>
<dbReference type="InterPro" id="IPR020894">
    <property type="entry name" value="Cadherin_CS"/>
</dbReference>
<dbReference type="SMART" id="SM00112">
    <property type="entry name" value="CA"/>
    <property type="match status" value="6"/>
</dbReference>
<feature type="domain" description="Cadherin" evidence="12">
    <location>
        <begin position="318"/>
        <end position="430"/>
    </location>
</feature>
<comment type="subcellular location">
    <subcellularLocation>
        <location evidence="1">Membrane</location>
        <topology evidence="1">Single-pass membrane protein</topology>
    </subcellularLocation>
</comment>
<keyword evidence="2 11" id="KW-0812">Transmembrane</keyword>
<dbReference type="InterPro" id="IPR015919">
    <property type="entry name" value="Cadherin-like_sf"/>
</dbReference>
<keyword evidence="5 9" id="KW-0106">Calcium</keyword>
<evidence type="ECO:0000256" key="2">
    <source>
        <dbReference type="ARBA" id="ARBA00022692"/>
    </source>
</evidence>
<dbReference type="PRINTS" id="PR00205">
    <property type="entry name" value="CADHERIN"/>
</dbReference>
<dbReference type="GO" id="GO:0005509">
    <property type="term" value="F:calcium ion binding"/>
    <property type="evidence" value="ECO:0007669"/>
    <property type="project" value="UniProtKB-UniRule"/>
</dbReference>
<dbReference type="GO" id="GO:0007156">
    <property type="term" value="P:homophilic cell adhesion via plasma membrane adhesion molecules"/>
    <property type="evidence" value="ECO:0007669"/>
    <property type="project" value="InterPro"/>
</dbReference>
<dbReference type="Gene3D" id="2.60.40.60">
    <property type="entry name" value="Cadherins"/>
    <property type="match status" value="7"/>
</dbReference>
<evidence type="ECO:0000256" key="8">
    <source>
        <dbReference type="ARBA" id="ARBA00023180"/>
    </source>
</evidence>
<dbReference type="PANTHER" id="PTHR24028:SF146">
    <property type="entry name" value="CADHERIN 96CB, ISOFORM D-RELATED"/>
    <property type="match status" value="1"/>
</dbReference>
<reference evidence="13" key="1">
    <citation type="journal article" date="2012" name="Nat. Genet.">
        <title>Whole-genome sequence of Schistosoma haematobium.</title>
        <authorList>
            <person name="Young N.D."/>
            <person name="Jex A.R."/>
            <person name="Li B."/>
            <person name="Liu S."/>
            <person name="Yang L."/>
            <person name="Xiong Z."/>
            <person name="Li Y."/>
            <person name="Cantacessi C."/>
            <person name="Hall R.S."/>
            <person name="Xu X."/>
            <person name="Chen F."/>
            <person name="Wu X."/>
            <person name="Zerlotini A."/>
            <person name="Oliveira G."/>
            <person name="Hofmann A."/>
            <person name="Zhang G."/>
            <person name="Fang X."/>
            <person name="Kang Y."/>
            <person name="Campbell B.E."/>
            <person name="Loukas A."/>
            <person name="Ranganathan S."/>
            <person name="Rollinson D."/>
            <person name="Rinaldi G."/>
            <person name="Brindley P.J."/>
            <person name="Yang H."/>
            <person name="Wang J."/>
            <person name="Wang J."/>
            <person name="Gasser R.B."/>
        </authorList>
    </citation>
    <scope>NUCLEOTIDE SEQUENCE</scope>
</reference>
<dbReference type="PANTHER" id="PTHR24028">
    <property type="entry name" value="CADHERIN-87A"/>
    <property type="match status" value="1"/>
</dbReference>
<keyword evidence="6 11" id="KW-1133">Transmembrane helix</keyword>
<dbReference type="CDD" id="cd11304">
    <property type="entry name" value="Cadherin_repeat"/>
    <property type="match status" value="6"/>
</dbReference>
<dbReference type="PROSITE" id="PS00232">
    <property type="entry name" value="CADHERIN_1"/>
    <property type="match status" value="4"/>
</dbReference>
<name>A0A922S696_SCHHA</name>
<dbReference type="RefSeq" id="XP_035586277.2">
    <property type="nucleotide sequence ID" value="XM_035730732.2"/>
</dbReference>
<dbReference type="Proteomes" id="UP000471633">
    <property type="component" value="Unassembled WGS sequence"/>
</dbReference>
<feature type="compositionally biased region" description="Low complexity" evidence="10">
    <location>
        <begin position="1040"/>
        <end position="1066"/>
    </location>
</feature>
<evidence type="ECO:0000259" key="12">
    <source>
        <dbReference type="PROSITE" id="PS50268"/>
    </source>
</evidence>
<evidence type="ECO:0000256" key="7">
    <source>
        <dbReference type="ARBA" id="ARBA00023136"/>
    </source>
</evidence>
<dbReference type="GO" id="GO:0005886">
    <property type="term" value="C:plasma membrane"/>
    <property type="evidence" value="ECO:0007669"/>
    <property type="project" value="InterPro"/>
</dbReference>
<evidence type="ECO:0000256" key="11">
    <source>
        <dbReference type="SAM" id="Phobius"/>
    </source>
</evidence>
<feature type="transmembrane region" description="Helical" evidence="11">
    <location>
        <begin position="999"/>
        <end position="1023"/>
    </location>
</feature>
<feature type="domain" description="Cadherin" evidence="12">
    <location>
        <begin position="546"/>
        <end position="663"/>
    </location>
</feature>
<dbReference type="SUPFAM" id="SSF49313">
    <property type="entry name" value="Cadherin-like"/>
    <property type="match status" value="6"/>
</dbReference>
<dbReference type="GeneID" id="24591767"/>
<feature type="region of interest" description="Disordered" evidence="10">
    <location>
        <begin position="1040"/>
        <end position="1073"/>
    </location>
</feature>
<comment type="caution">
    <text evidence="13">The sequence shown here is derived from an EMBL/GenBank/DDBJ whole genome shotgun (WGS) entry which is preliminary data.</text>
</comment>
<organism evidence="13 14">
    <name type="scientific">Schistosoma haematobium</name>
    <name type="common">Blood fluke</name>
    <dbReference type="NCBI Taxonomy" id="6185"/>
    <lineage>
        <taxon>Eukaryota</taxon>
        <taxon>Metazoa</taxon>
        <taxon>Spiralia</taxon>
        <taxon>Lophotrochozoa</taxon>
        <taxon>Platyhelminthes</taxon>
        <taxon>Trematoda</taxon>
        <taxon>Digenea</taxon>
        <taxon>Strigeidida</taxon>
        <taxon>Schistosomatoidea</taxon>
        <taxon>Schistosomatidae</taxon>
        <taxon>Schistosoma</taxon>
    </lineage>
</organism>
<feature type="compositionally biased region" description="Low complexity" evidence="10">
    <location>
        <begin position="1278"/>
        <end position="1293"/>
    </location>
</feature>
<keyword evidence="14" id="KW-1185">Reference proteome</keyword>
<dbReference type="InterPro" id="IPR050174">
    <property type="entry name" value="Protocadherin/Cadherin-CA"/>
</dbReference>
<evidence type="ECO:0000313" key="13">
    <source>
        <dbReference type="EMBL" id="KAH9595324.1"/>
    </source>
</evidence>
<dbReference type="PROSITE" id="PS50268">
    <property type="entry name" value="CADHERIN_2"/>
    <property type="match status" value="7"/>
</dbReference>
<dbReference type="Pfam" id="PF00028">
    <property type="entry name" value="Cadherin"/>
    <property type="match status" value="2"/>
</dbReference>